<reference evidence="1 2" key="1">
    <citation type="submission" date="2017-06" db="EMBL/GenBank/DDBJ databases">
        <title>Description of Avrilella dinanensis gen. nov. sp. nov.</title>
        <authorList>
            <person name="Leyer C."/>
            <person name="Sassi M."/>
            <person name="Minet J."/>
            <person name="Kayal S."/>
            <person name="Cattoir V."/>
        </authorList>
    </citation>
    <scope>NUCLEOTIDE SEQUENCE [LARGE SCALE GENOMIC DNA]</scope>
    <source>
        <strain evidence="1 2">UR159</strain>
    </source>
</reference>
<dbReference type="Proteomes" id="UP000231960">
    <property type="component" value="Unassembled WGS sequence"/>
</dbReference>
<gene>
    <name evidence="1" type="ORF">CDL10_07560</name>
</gene>
<evidence type="ECO:0000313" key="2">
    <source>
        <dbReference type="Proteomes" id="UP000231960"/>
    </source>
</evidence>
<dbReference type="AlphaFoldDB" id="A0A2M9R6C6"/>
<evidence type="ECO:0008006" key="3">
    <source>
        <dbReference type="Google" id="ProtNLM"/>
    </source>
</evidence>
<accession>A0A2M9R6C6</accession>
<dbReference type="RefSeq" id="WP_100677970.1">
    <property type="nucleotide sequence ID" value="NZ_NIPO01000001.1"/>
</dbReference>
<keyword evidence="2" id="KW-1185">Reference proteome</keyword>
<proteinExistence type="predicted"/>
<sequence length="162" mass="18333">MKKTFLIILTGFLLISCDKILKQNNDSQIESKENTFQEKVGGDEDEHGCISSAGYTWSNLRGDCVQLFEVAYRLNPVSDPTNDDATDAAIISAFVLFNDNESELELFLPEIQSGIIIAKNKEGKYQKDNYLFDKENFVLYIHGKKSYQAAEYEPKDITDIGE</sequence>
<organism evidence="1 2">
    <name type="scientific">Avrilella dinanensis</name>
    <dbReference type="NCBI Taxonomy" id="2008672"/>
    <lineage>
        <taxon>Bacteria</taxon>
        <taxon>Pseudomonadati</taxon>
        <taxon>Bacteroidota</taxon>
        <taxon>Flavobacteriia</taxon>
        <taxon>Flavobacteriales</taxon>
        <taxon>Flavobacteriaceae</taxon>
        <taxon>Avrilella</taxon>
    </lineage>
</organism>
<dbReference type="EMBL" id="NIPO01000001">
    <property type="protein sequence ID" value="PJR04410.1"/>
    <property type="molecule type" value="Genomic_DNA"/>
</dbReference>
<comment type="caution">
    <text evidence="1">The sequence shown here is derived from an EMBL/GenBank/DDBJ whole genome shotgun (WGS) entry which is preliminary data.</text>
</comment>
<dbReference type="OrthoDB" id="1099822at2"/>
<dbReference type="PROSITE" id="PS51257">
    <property type="entry name" value="PROKAR_LIPOPROTEIN"/>
    <property type="match status" value="1"/>
</dbReference>
<evidence type="ECO:0000313" key="1">
    <source>
        <dbReference type="EMBL" id="PJR04410.1"/>
    </source>
</evidence>
<protein>
    <recommendedName>
        <fullName evidence="3">Lipoprotein</fullName>
    </recommendedName>
</protein>
<name>A0A2M9R6C6_9FLAO</name>